<evidence type="ECO:0000313" key="2">
    <source>
        <dbReference type="Proteomes" id="UP000325641"/>
    </source>
</evidence>
<dbReference type="AlphaFoldDB" id="A0A5P6P024"/>
<dbReference type="InterPro" id="IPR021333">
    <property type="entry name" value="DUF2946"/>
</dbReference>
<evidence type="ECO:0000313" key="1">
    <source>
        <dbReference type="EMBL" id="QFI71707.1"/>
    </source>
</evidence>
<dbReference type="Proteomes" id="UP000325641">
    <property type="component" value="Chromosome"/>
</dbReference>
<organism evidence="1 2">
    <name type="scientific">Bradyrhizobium betae</name>
    <dbReference type="NCBI Taxonomy" id="244734"/>
    <lineage>
        <taxon>Bacteria</taxon>
        <taxon>Pseudomonadati</taxon>
        <taxon>Pseudomonadota</taxon>
        <taxon>Alphaproteobacteria</taxon>
        <taxon>Hyphomicrobiales</taxon>
        <taxon>Nitrobacteraceae</taxon>
        <taxon>Bradyrhizobium</taxon>
    </lineage>
</organism>
<dbReference type="OrthoDB" id="8241475at2"/>
<proteinExistence type="predicted"/>
<name>A0A5P6P024_9BRAD</name>
<dbReference type="KEGG" id="bbet:F8237_04565"/>
<gene>
    <name evidence="1" type="ORF">F8237_04565</name>
</gene>
<accession>A0A5P6P024</accession>
<protein>
    <submittedName>
        <fullName evidence="1">DUF2946 domain-containing protein</fullName>
    </submittedName>
</protein>
<reference evidence="2" key="1">
    <citation type="submission" date="2019-10" db="EMBL/GenBank/DDBJ databases">
        <title>Complete Genome Sequence of Bradyrhizobium betae type strain PL7HG1T.</title>
        <authorList>
            <person name="Bromfield E.S.P."/>
            <person name="Cloutier S."/>
        </authorList>
    </citation>
    <scope>NUCLEOTIDE SEQUENCE [LARGE SCALE GENOMIC DNA]</scope>
    <source>
        <strain evidence="2">PL7HG1</strain>
    </source>
</reference>
<dbReference type="EMBL" id="CP044543">
    <property type="protein sequence ID" value="QFI71707.1"/>
    <property type="molecule type" value="Genomic_DNA"/>
</dbReference>
<dbReference type="Pfam" id="PF11162">
    <property type="entry name" value="DUF2946"/>
    <property type="match status" value="1"/>
</dbReference>
<sequence>MMTGIAFKRRIGWGAAFIAAYALVFNVILSSILVASISPLAAAGAHELCISGENADVARTDTDKHSGKTTAHCPLCVGHYVSGALPSPQSTLADRIPLTASAVYSFRQRIVAHARSFDHLSRGPPALT</sequence>